<proteinExistence type="inferred from homology"/>
<dbReference type="KEGG" id="dov:DSCO28_04840"/>
<dbReference type="EMBL" id="AP021876">
    <property type="protein sequence ID" value="BBO79918.1"/>
    <property type="molecule type" value="Genomic_DNA"/>
</dbReference>
<reference evidence="3 4" key="1">
    <citation type="submission" date="2019-11" db="EMBL/GenBank/DDBJ databases">
        <title>Comparative genomics of hydrocarbon-degrading Desulfosarcina strains.</title>
        <authorList>
            <person name="Watanabe M."/>
            <person name="Kojima H."/>
            <person name="Fukui M."/>
        </authorList>
    </citation>
    <scope>NUCLEOTIDE SEQUENCE [LARGE SCALE GENOMIC DNA]</scope>
    <source>
        <strain evidence="3 4">28bB2T</strain>
    </source>
</reference>
<evidence type="ECO:0000313" key="3">
    <source>
        <dbReference type="EMBL" id="BBO79918.1"/>
    </source>
</evidence>
<dbReference type="InterPro" id="IPR035093">
    <property type="entry name" value="RelE/ParE_toxin_dom_sf"/>
</dbReference>
<evidence type="ECO:0000256" key="1">
    <source>
        <dbReference type="ARBA" id="ARBA00006226"/>
    </source>
</evidence>
<evidence type="ECO:0000313" key="4">
    <source>
        <dbReference type="Proteomes" id="UP000425960"/>
    </source>
</evidence>
<dbReference type="PANTHER" id="PTHR33755:SF5">
    <property type="entry name" value="TYPE II TOXIN-ANTITOXIN SYSTEM RELE_PARE FAMILY TOXIN"/>
    <property type="match status" value="1"/>
</dbReference>
<dbReference type="RefSeq" id="WP_155308698.1">
    <property type="nucleotide sequence ID" value="NZ_AP021876.1"/>
</dbReference>
<dbReference type="Pfam" id="PF05016">
    <property type="entry name" value="ParE_toxin"/>
    <property type="match status" value="1"/>
</dbReference>
<comment type="similarity">
    <text evidence="1">Belongs to the RelE toxin family.</text>
</comment>
<sequence length="98" mass="11384">MKIVWSPLAIERASEIAEYIAQDKPSAAEKWLDTIFTKVETLKSAPEIGRVVPEIRNSQFRDLIYGNYRIIYRIEEKQISILTIRHGMQILPIDEILV</sequence>
<name>A0A5K7ZCL8_9BACT</name>
<dbReference type="InterPro" id="IPR051803">
    <property type="entry name" value="TA_system_RelE-like_toxin"/>
</dbReference>
<dbReference type="InterPro" id="IPR007712">
    <property type="entry name" value="RelE/ParE_toxin"/>
</dbReference>
<dbReference type="PANTHER" id="PTHR33755">
    <property type="entry name" value="TOXIN PARE1-RELATED"/>
    <property type="match status" value="1"/>
</dbReference>
<dbReference type="SUPFAM" id="SSF143011">
    <property type="entry name" value="RelE-like"/>
    <property type="match status" value="1"/>
</dbReference>
<organism evidence="3 4">
    <name type="scientific">Desulfosarcina ovata subsp. sediminis</name>
    <dbReference type="NCBI Taxonomy" id="885957"/>
    <lineage>
        <taxon>Bacteria</taxon>
        <taxon>Pseudomonadati</taxon>
        <taxon>Thermodesulfobacteriota</taxon>
        <taxon>Desulfobacteria</taxon>
        <taxon>Desulfobacterales</taxon>
        <taxon>Desulfosarcinaceae</taxon>
        <taxon>Desulfosarcina</taxon>
    </lineage>
</organism>
<gene>
    <name evidence="3" type="ORF">DSCO28_04840</name>
</gene>
<evidence type="ECO:0000256" key="2">
    <source>
        <dbReference type="ARBA" id="ARBA00022649"/>
    </source>
</evidence>
<protein>
    <submittedName>
        <fullName evidence="3">Plasmid stabilization protein</fullName>
    </submittedName>
</protein>
<dbReference type="Gene3D" id="3.30.2310.20">
    <property type="entry name" value="RelE-like"/>
    <property type="match status" value="1"/>
</dbReference>
<dbReference type="AlphaFoldDB" id="A0A5K7ZCL8"/>
<keyword evidence="2" id="KW-1277">Toxin-antitoxin system</keyword>
<accession>A0A5K7ZCL8</accession>
<dbReference type="Proteomes" id="UP000425960">
    <property type="component" value="Chromosome"/>
</dbReference>